<keyword evidence="11" id="KW-1185">Reference proteome</keyword>
<keyword evidence="6" id="KW-0238">DNA-binding</keyword>
<evidence type="ECO:0000256" key="4">
    <source>
        <dbReference type="ARBA" id="ARBA00022729"/>
    </source>
</evidence>
<evidence type="ECO:0000256" key="7">
    <source>
        <dbReference type="ARBA" id="ARBA00023163"/>
    </source>
</evidence>
<keyword evidence="4" id="KW-0732">Signal</keyword>
<organism evidence="10 11">
    <name type="scientific">Cohnella abietis</name>
    <dbReference type="NCBI Taxonomy" id="2507935"/>
    <lineage>
        <taxon>Bacteria</taxon>
        <taxon>Bacillati</taxon>
        <taxon>Bacillota</taxon>
        <taxon>Bacilli</taxon>
        <taxon>Bacillales</taxon>
        <taxon>Paenibacillaceae</taxon>
        <taxon>Cohnella</taxon>
    </lineage>
</organism>
<evidence type="ECO:0000256" key="2">
    <source>
        <dbReference type="ARBA" id="ARBA00008814"/>
    </source>
</evidence>
<sequence length="552" mass="62654">MEQNEQKVPFLHDILFSICAVGTFDSCRDAVDISPLEGHHAIIAFTKGNGSLITDEASLHFKPGICLIVRPGGPIKFDELVGKDITGYWITFDIYPLGMSTPSPGMPNCFPYGQQISPTPFIKFVDLLEQLAIKHHNANRLDSFKQQIRLQELIVLLLESHQATQNPTDAMQAVERSVAYLEDHYIENITVELLSQQAGVQRWEYSSLFQEITGFKPLDYLTEVRMKRAKELLLLSNAPLRDIAHRVGFKDEYYFNRRFRNAMGISPKQYARTHQSRVSIQDYQGSPIELPLQQSRIVVTGHILGNLLALGVRPVGADLTVIGKQVVYRNELHNIMDIGPSEDLERIKALDPDFIFHCCTIGDVTDPVAQIAPTLVINRLDSNFDQLRLMATVVGKRPHAEKWIKEYKTKSKALWSQFRLDIGINETVTVIVVVDGKLYVMGNYGLSFTLYHPLAFKPSEKVREMIEMGIDFRKISTEMIESYVGDRLFLLVGEDPISVNEAKRLINSPLWRELSPVRKNLVHFMDAKWNYGDSLTLERVLTELPGVLRNSS</sequence>
<dbReference type="GO" id="GO:0030288">
    <property type="term" value="C:outer membrane-bounded periplasmic space"/>
    <property type="evidence" value="ECO:0007669"/>
    <property type="project" value="TreeGrafter"/>
</dbReference>
<dbReference type="PANTHER" id="PTHR30532">
    <property type="entry name" value="IRON III DICITRATE-BINDING PERIPLASMIC PROTEIN"/>
    <property type="match status" value="1"/>
</dbReference>
<dbReference type="Pfam" id="PF01497">
    <property type="entry name" value="Peripla_BP_2"/>
    <property type="match status" value="1"/>
</dbReference>
<protein>
    <recommendedName>
        <fullName evidence="12">HTH-type transcriptional activator Btr</fullName>
    </recommendedName>
</protein>
<evidence type="ECO:0000259" key="9">
    <source>
        <dbReference type="PROSITE" id="PS50983"/>
    </source>
</evidence>
<evidence type="ECO:0000256" key="3">
    <source>
        <dbReference type="ARBA" id="ARBA00022448"/>
    </source>
</evidence>
<comment type="subcellular location">
    <subcellularLocation>
        <location evidence="1">Cell envelope</location>
    </subcellularLocation>
</comment>
<dbReference type="KEGG" id="cohn:KCTCHS21_51950"/>
<dbReference type="GO" id="GO:0043565">
    <property type="term" value="F:sequence-specific DNA binding"/>
    <property type="evidence" value="ECO:0007669"/>
    <property type="project" value="InterPro"/>
</dbReference>
<comment type="similarity">
    <text evidence="2">Belongs to the bacterial solute-binding protein 8 family.</text>
</comment>
<feature type="domain" description="HTH araC/xylS-type" evidence="8">
    <location>
        <begin position="175"/>
        <end position="273"/>
    </location>
</feature>
<evidence type="ECO:0000256" key="5">
    <source>
        <dbReference type="ARBA" id="ARBA00023015"/>
    </source>
</evidence>
<dbReference type="SUPFAM" id="SSF53807">
    <property type="entry name" value="Helical backbone' metal receptor"/>
    <property type="match status" value="1"/>
</dbReference>
<dbReference type="PROSITE" id="PS50983">
    <property type="entry name" value="FE_B12_PBP"/>
    <property type="match status" value="1"/>
</dbReference>
<accession>A0A3T1DCC6</accession>
<proteinExistence type="inferred from homology"/>
<dbReference type="PROSITE" id="PS00041">
    <property type="entry name" value="HTH_ARAC_FAMILY_1"/>
    <property type="match status" value="1"/>
</dbReference>
<evidence type="ECO:0000256" key="1">
    <source>
        <dbReference type="ARBA" id="ARBA00004196"/>
    </source>
</evidence>
<evidence type="ECO:0000256" key="6">
    <source>
        <dbReference type="ARBA" id="ARBA00023125"/>
    </source>
</evidence>
<evidence type="ECO:0008006" key="12">
    <source>
        <dbReference type="Google" id="ProtNLM"/>
    </source>
</evidence>
<dbReference type="EMBL" id="AP019400">
    <property type="protein sequence ID" value="BBI35796.1"/>
    <property type="molecule type" value="Genomic_DNA"/>
</dbReference>
<dbReference type="InterPro" id="IPR002491">
    <property type="entry name" value="ABC_transptr_periplasmic_BD"/>
</dbReference>
<dbReference type="InterPro" id="IPR009057">
    <property type="entry name" value="Homeodomain-like_sf"/>
</dbReference>
<dbReference type="PROSITE" id="PS01124">
    <property type="entry name" value="HTH_ARAC_FAMILY_2"/>
    <property type="match status" value="1"/>
</dbReference>
<dbReference type="RefSeq" id="WP_130614765.1">
    <property type="nucleotide sequence ID" value="NZ_AP019400.1"/>
</dbReference>
<dbReference type="GO" id="GO:0003700">
    <property type="term" value="F:DNA-binding transcription factor activity"/>
    <property type="evidence" value="ECO:0007669"/>
    <property type="project" value="InterPro"/>
</dbReference>
<dbReference type="SMART" id="SM00342">
    <property type="entry name" value="HTH_ARAC"/>
    <property type="match status" value="1"/>
</dbReference>
<dbReference type="PRINTS" id="PR00032">
    <property type="entry name" value="HTHARAC"/>
</dbReference>
<evidence type="ECO:0000313" key="11">
    <source>
        <dbReference type="Proteomes" id="UP000289856"/>
    </source>
</evidence>
<dbReference type="Gene3D" id="3.40.50.1980">
    <property type="entry name" value="Nitrogenase molybdenum iron protein domain"/>
    <property type="match status" value="2"/>
</dbReference>
<dbReference type="Gene3D" id="1.10.10.60">
    <property type="entry name" value="Homeodomain-like"/>
    <property type="match status" value="2"/>
</dbReference>
<dbReference type="InterPro" id="IPR018060">
    <property type="entry name" value="HTH_AraC"/>
</dbReference>
<dbReference type="Pfam" id="PF12833">
    <property type="entry name" value="HTH_18"/>
    <property type="match status" value="1"/>
</dbReference>
<dbReference type="GO" id="GO:1901678">
    <property type="term" value="P:iron coordination entity transport"/>
    <property type="evidence" value="ECO:0007669"/>
    <property type="project" value="UniProtKB-ARBA"/>
</dbReference>
<evidence type="ECO:0000259" key="8">
    <source>
        <dbReference type="PROSITE" id="PS01124"/>
    </source>
</evidence>
<dbReference type="InterPro" id="IPR051313">
    <property type="entry name" value="Bact_iron-sidero_bind"/>
</dbReference>
<dbReference type="AlphaFoldDB" id="A0A3T1DCC6"/>
<reference evidence="10 11" key="1">
    <citation type="submission" date="2019-01" db="EMBL/GenBank/DDBJ databases">
        <title>Complete genome sequence of Cohnella hallensis HS21 isolated from Korean fir (Abies koreana) rhizospheric soil.</title>
        <authorList>
            <person name="Jiang L."/>
            <person name="Kang S.W."/>
            <person name="Kim S."/>
            <person name="Jung J."/>
            <person name="Kim C.Y."/>
            <person name="Kim D.H."/>
            <person name="Kim S.W."/>
            <person name="Lee J."/>
        </authorList>
    </citation>
    <scope>NUCLEOTIDE SEQUENCE [LARGE SCALE GENOMIC DNA]</scope>
    <source>
        <strain evidence="10 11">HS21</strain>
    </source>
</reference>
<dbReference type="SUPFAM" id="SSF46689">
    <property type="entry name" value="Homeodomain-like"/>
    <property type="match status" value="2"/>
</dbReference>
<dbReference type="OrthoDB" id="2660924at2"/>
<dbReference type="InterPro" id="IPR020449">
    <property type="entry name" value="Tscrpt_reg_AraC-type_HTH"/>
</dbReference>
<keyword evidence="5" id="KW-0805">Transcription regulation</keyword>
<gene>
    <name evidence="10" type="ORF">KCTCHS21_51950</name>
</gene>
<dbReference type="InterPro" id="IPR018062">
    <property type="entry name" value="HTH_AraC-typ_CS"/>
</dbReference>
<dbReference type="PANTHER" id="PTHR30532:SF26">
    <property type="entry name" value="IRON(3+)-HYDROXAMATE-BINDING PROTEIN FHUD"/>
    <property type="match status" value="1"/>
</dbReference>
<evidence type="ECO:0000313" key="10">
    <source>
        <dbReference type="EMBL" id="BBI35796.1"/>
    </source>
</evidence>
<keyword evidence="7" id="KW-0804">Transcription</keyword>
<name>A0A3T1DCC6_9BACL</name>
<feature type="domain" description="Fe/B12 periplasmic-binding" evidence="9">
    <location>
        <begin position="295"/>
        <end position="552"/>
    </location>
</feature>
<keyword evidence="3" id="KW-0813">Transport</keyword>
<dbReference type="Proteomes" id="UP000289856">
    <property type="component" value="Chromosome"/>
</dbReference>